<comment type="caution">
    <text evidence="3">The sequence shown here is derived from an EMBL/GenBank/DDBJ whole genome shotgun (WGS) entry which is preliminary data.</text>
</comment>
<keyword evidence="2" id="KW-0472">Membrane</keyword>
<evidence type="ECO:0000313" key="4">
    <source>
        <dbReference type="Proteomes" id="UP000732399"/>
    </source>
</evidence>
<proteinExistence type="inferred from homology"/>
<dbReference type="Gene3D" id="1.20.1250.20">
    <property type="entry name" value="MFS general substrate transporter like domains"/>
    <property type="match status" value="2"/>
</dbReference>
<dbReference type="EMBL" id="JAAVJH010000012">
    <property type="protein sequence ID" value="NJR80032.1"/>
    <property type="molecule type" value="Genomic_DNA"/>
</dbReference>
<evidence type="ECO:0000313" key="3">
    <source>
        <dbReference type="EMBL" id="NJR80032.1"/>
    </source>
</evidence>
<feature type="transmembrane region" description="Helical" evidence="2">
    <location>
        <begin position="90"/>
        <end position="112"/>
    </location>
</feature>
<sequence length="444" mass="48128">MAAVSLAMAVYLPRHYASHLGIDLALVGTAFFIVRFIDIPVEALLGWGMDRTRSRLGRYRLWTLIGTPLFMLGVYFVFMPPAGIDRTYLIAWLLVMYLGNSIMMLSHLAWASTLAPRYDERSKLFGLVTAVGVLGAAAVIAISIVNDARDLPDSTNVPAMGAFALVATPLAIGLMLWRTPERVAPEIAGHKFGPRDYLALLARPSFARLILADLCLSLGPGWMAAIYLFFFTDSRGFTTGQASVLLATYILAGIVGAPVMGRVAVRISKHRTVIVACVVYSLVLASFMLLPRGNLPAFVCALFLAGFMAASFNATTRAMTADIADEVRLDHGRERAGLLYAMTTMTNKITGALSIGLTFFVLSRVGYVATEGATNTPEAISHLEIVFLTGPIVFVMLGAFCMIGYGLTAERHAEIRRQLDERDAQYDEAAVIETLTSEARAVAP</sequence>
<keyword evidence="2" id="KW-0812">Transmembrane</keyword>
<feature type="transmembrane region" description="Helical" evidence="2">
    <location>
        <begin position="59"/>
        <end position="78"/>
    </location>
</feature>
<organism evidence="3 4">
    <name type="scientific">Sphingomonas corticis</name>
    <dbReference type="NCBI Taxonomy" id="2722791"/>
    <lineage>
        <taxon>Bacteria</taxon>
        <taxon>Pseudomonadati</taxon>
        <taxon>Pseudomonadota</taxon>
        <taxon>Alphaproteobacteria</taxon>
        <taxon>Sphingomonadales</taxon>
        <taxon>Sphingomonadaceae</taxon>
        <taxon>Sphingomonas</taxon>
    </lineage>
</organism>
<dbReference type="SUPFAM" id="SSF103473">
    <property type="entry name" value="MFS general substrate transporter"/>
    <property type="match status" value="1"/>
</dbReference>
<feature type="transmembrane region" description="Helical" evidence="2">
    <location>
        <begin position="209"/>
        <end position="230"/>
    </location>
</feature>
<dbReference type="PANTHER" id="PTHR11328:SF24">
    <property type="entry name" value="MAJOR FACILITATOR SUPERFAMILY (MFS) PROFILE DOMAIN-CONTAINING PROTEIN"/>
    <property type="match status" value="1"/>
</dbReference>
<feature type="transmembrane region" description="Helical" evidence="2">
    <location>
        <begin position="124"/>
        <end position="145"/>
    </location>
</feature>
<feature type="transmembrane region" description="Helical" evidence="2">
    <location>
        <begin position="385"/>
        <end position="407"/>
    </location>
</feature>
<dbReference type="InterPro" id="IPR036259">
    <property type="entry name" value="MFS_trans_sf"/>
</dbReference>
<evidence type="ECO:0000256" key="1">
    <source>
        <dbReference type="ARBA" id="ARBA00009617"/>
    </source>
</evidence>
<keyword evidence="4" id="KW-1185">Reference proteome</keyword>
<feature type="transmembrane region" description="Helical" evidence="2">
    <location>
        <begin position="242"/>
        <end position="260"/>
    </location>
</feature>
<feature type="transmembrane region" description="Helical" evidence="2">
    <location>
        <begin position="157"/>
        <end position="177"/>
    </location>
</feature>
<comment type="similarity">
    <text evidence="1">Belongs to the sodium:galactoside symporter (TC 2.A.2) family.</text>
</comment>
<protein>
    <submittedName>
        <fullName evidence="3">MFS transporter</fullName>
    </submittedName>
</protein>
<keyword evidence="2" id="KW-1133">Transmembrane helix</keyword>
<gene>
    <name evidence="3" type="ORF">HBH26_15720</name>
</gene>
<feature type="transmembrane region" description="Helical" evidence="2">
    <location>
        <begin position="296"/>
        <end position="316"/>
    </location>
</feature>
<name>A0ABX1CUE7_9SPHN</name>
<accession>A0ABX1CUE7</accession>
<feature type="transmembrane region" description="Helical" evidence="2">
    <location>
        <begin position="337"/>
        <end position="365"/>
    </location>
</feature>
<dbReference type="Pfam" id="PF13347">
    <property type="entry name" value="MFS_2"/>
    <property type="match status" value="1"/>
</dbReference>
<reference evidence="3 4" key="1">
    <citation type="submission" date="2020-03" db="EMBL/GenBank/DDBJ databases">
        <authorList>
            <person name="Wang L."/>
            <person name="He N."/>
            <person name="Li Y."/>
            <person name="Fang Y."/>
            <person name="Zhang F."/>
        </authorList>
    </citation>
    <scope>NUCLEOTIDE SEQUENCE [LARGE SCALE GENOMIC DNA]</scope>
    <source>
        <strain evidence="3 4">36D10-4-7</strain>
    </source>
</reference>
<evidence type="ECO:0000256" key="2">
    <source>
        <dbReference type="SAM" id="Phobius"/>
    </source>
</evidence>
<dbReference type="InterPro" id="IPR039672">
    <property type="entry name" value="MFS_2"/>
</dbReference>
<feature type="transmembrane region" description="Helical" evidence="2">
    <location>
        <begin position="272"/>
        <end position="290"/>
    </location>
</feature>
<dbReference type="PANTHER" id="PTHR11328">
    <property type="entry name" value="MAJOR FACILITATOR SUPERFAMILY DOMAIN-CONTAINING PROTEIN"/>
    <property type="match status" value="1"/>
</dbReference>
<dbReference type="Proteomes" id="UP000732399">
    <property type="component" value="Unassembled WGS sequence"/>
</dbReference>